<dbReference type="AlphaFoldDB" id="A0A3E0TX13"/>
<proteinExistence type="predicted"/>
<keyword evidence="3" id="KW-1185">Reference proteome</keyword>
<keyword evidence="1" id="KW-0472">Membrane</keyword>
<evidence type="ECO:0000313" key="3">
    <source>
        <dbReference type="Proteomes" id="UP000256899"/>
    </source>
</evidence>
<evidence type="ECO:0008006" key="4">
    <source>
        <dbReference type="Google" id="ProtNLM"/>
    </source>
</evidence>
<evidence type="ECO:0000256" key="1">
    <source>
        <dbReference type="SAM" id="Phobius"/>
    </source>
</evidence>
<reference evidence="3" key="1">
    <citation type="submission" date="2018-08" db="EMBL/GenBank/DDBJ databases">
        <title>Thalassotalea euphylliae genome.</title>
        <authorList>
            <person name="Summers S."/>
            <person name="Rice S.A."/>
            <person name="Freckelton M.L."/>
            <person name="Nedved B.T."/>
            <person name="Hadfield M.G."/>
        </authorList>
    </citation>
    <scope>NUCLEOTIDE SEQUENCE [LARGE SCALE GENOMIC DNA]</scope>
    <source>
        <strain evidence="3">H3</strain>
    </source>
</reference>
<evidence type="ECO:0000313" key="2">
    <source>
        <dbReference type="EMBL" id="REL29251.1"/>
    </source>
</evidence>
<comment type="caution">
    <text evidence="2">The sequence shown here is derived from an EMBL/GenBank/DDBJ whole genome shotgun (WGS) entry which is preliminary data.</text>
</comment>
<feature type="transmembrane region" description="Helical" evidence="1">
    <location>
        <begin position="212"/>
        <end position="236"/>
    </location>
</feature>
<protein>
    <recommendedName>
        <fullName evidence="4">PepSY domain-containing protein</fullName>
    </recommendedName>
</protein>
<sequence length="247" mass="27920">MRWIRTTHKWLSLLLALQVLLWLLSGLYFNVMDSHKARGNTYRASSSAVLAAHQQTGIDINQLIEPSVILSKASSATDIQLTQLLGEPIYIVRHEKGVYRHFVNQYSLFHAYTGEPFSLTESHIRQIAKASYSGQGDIVNASFYESNLSEFPHQQNPSWQVNFADELATSVYIESATGRVIGHSDQNKRLADIAFMLHFMDYGKSGNFNHGLIIFFALCFVWLAISGVIWSVQLAAQGEYRIGKKIY</sequence>
<name>A0A3E0TX13_9GAMM</name>
<keyword evidence="1" id="KW-1133">Transmembrane helix</keyword>
<organism evidence="2 3">
    <name type="scientific">Thalassotalea euphylliae</name>
    <dbReference type="NCBI Taxonomy" id="1655234"/>
    <lineage>
        <taxon>Bacteria</taxon>
        <taxon>Pseudomonadati</taxon>
        <taxon>Pseudomonadota</taxon>
        <taxon>Gammaproteobacteria</taxon>
        <taxon>Alteromonadales</taxon>
        <taxon>Colwelliaceae</taxon>
        <taxon>Thalassotalea</taxon>
    </lineage>
</organism>
<dbReference type="Proteomes" id="UP000256899">
    <property type="component" value="Unassembled WGS sequence"/>
</dbReference>
<gene>
    <name evidence="2" type="ORF">DXX94_00065</name>
</gene>
<keyword evidence="1" id="KW-0812">Transmembrane</keyword>
<dbReference type="RefSeq" id="WP_116013052.1">
    <property type="nucleotide sequence ID" value="NZ_QUOT01000001.1"/>
</dbReference>
<dbReference type="EMBL" id="QUOT01000001">
    <property type="protein sequence ID" value="REL29251.1"/>
    <property type="molecule type" value="Genomic_DNA"/>
</dbReference>
<accession>A0A3E0TX13</accession>